<evidence type="ECO:0008006" key="3">
    <source>
        <dbReference type="Google" id="ProtNLM"/>
    </source>
</evidence>
<dbReference type="Proteomes" id="UP000001662">
    <property type="component" value="Chromosome"/>
</dbReference>
<name>D9RAL1_LACSW</name>
<dbReference type="OrthoDB" id="1683411at2"/>
<dbReference type="STRING" id="610130.Closa_1693"/>
<proteinExistence type="predicted"/>
<keyword evidence="2" id="KW-1185">Reference proteome</keyword>
<accession>D9RAL1</accession>
<dbReference type="AlphaFoldDB" id="D9RAL1"/>
<dbReference type="RefSeq" id="WP_013272379.1">
    <property type="nucleotide sequence ID" value="NC_014376.1"/>
</dbReference>
<dbReference type="KEGG" id="csh:Closa_1693"/>
<evidence type="ECO:0000313" key="1">
    <source>
        <dbReference type="EMBL" id="ADL04289.1"/>
    </source>
</evidence>
<protein>
    <recommendedName>
        <fullName evidence="3">Polya polymerase</fullName>
    </recommendedName>
</protein>
<dbReference type="eggNOG" id="ENOG50330Y9">
    <property type="taxonomic scope" value="Bacteria"/>
</dbReference>
<evidence type="ECO:0000313" key="2">
    <source>
        <dbReference type="Proteomes" id="UP000001662"/>
    </source>
</evidence>
<gene>
    <name evidence="1" type="ordered locus">Closa_1693</name>
</gene>
<dbReference type="EMBL" id="CP002109">
    <property type="protein sequence ID" value="ADL04289.1"/>
    <property type="molecule type" value="Genomic_DNA"/>
</dbReference>
<organism evidence="1 2">
    <name type="scientific">Lacrimispora saccharolytica (strain ATCC 35040 / DSM 2544 / NRCC 2533 / WM1)</name>
    <name type="common">Clostridium saccharolyticum</name>
    <dbReference type="NCBI Taxonomy" id="610130"/>
    <lineage>
        <taxon>Bacteria</taxon>
        <taxon>Bacillati</taxon>
        <taxon>Bacillota</taxon>
        <taxon>Clostridia</taxon>
        <taxon>Lachnospirales</taxon>
        <taxon>Lachnospiraceae</taxon>
        <taxon>Lacrimispora</taxon>
    </lineage>
</organism>
<dbReference type="PaxDb" id="610130-Closa_1693"/>
<sequence>MKIQNITDVEKFFKVIEQCKGTVELVSMEGDRINLKSKLSQYLSMATIFSNGSIISELELVAHDPEDVERLIKYMYQGESRPPVKRVACEKGITL</sequence>
<dbReference type="HOGENOM" id="CLU_171627_0_0_9"/>
<reference evidence="1" key="1">
    <citation type="submission" date="2010-07" db="EMBL/GenBank/DDBJ databases">
        <title>Complete sequence of Clostridium saccharolyticum WM1.</title>
        <authorList>
            <consortium name="US DOE Joint Genome Institute"/>
            <person name="Lucas S."/>
            <person name="Copeland A."/>
            <person name="Lapidus A."/>
            <person name="Cheng J.-F."/>
            <person name="Bruce D."/>
            <person name="Goodwin L."/>
            <person name="Pitluck S."/>
            <person name="Chertkov O."/>
            <person name="Detter J.C."/>
            <person name="Han C."/>
            <person name="Tapia R."/>
            <person name="Land M."/>
            <person name="Hauser L."/>
            <person name="Chang Y.-J."/>
            <person name="Jeffries C."/>
            <person name="Kyrpides N."/>
            <person name="Ivanova N."/>
            <person name="Mikhailova N."/>
            <person name="Mouttaki H."/>
            <person name="Lin L."/>
            <person name="Zhou J."/>
            <person name="Hemme C.L."/>
            <person name="Woyke T."/>
        </authorList>
    </citation>
    <scope>NUCLEOTIDE SEQUENCE [LARGE SCALE GENOMIC DNA]</scope>
    <source>
        <strain evidence="1">WM1</strain>
    </source>
</reference>